<proteinExistence type="predicted"/>
<gene>
    <name evidence="1" type="ORF">DNTS_003318</name>
</gene>
<sequence>MASNKDLKFPAPKPCMIEEPVKAVSLEKVKTSRFLFRSRSYAFERLTAWLFLWITSRKSVGLSCTGLVKICSR</sequence>
<comment type="caution">
    <text evidence="1">The sequence shown here is derived from an EMBL/GenBank/DDBJ whole genome shotgun (WGS) entry which is preliminary data.</text>
</comment>
<evidence type="ECO:0000313" key="1">
    <source>
        <dbReference type="EMBL" id="TRY57273.1"/>
    </source>
</evidence>
<accession>A0A553MVR5</accession>
<organism evidence="1 2">
    <name type="scientific">Danionella cerebrum</name>
    <dbReference type="NCBI Taxonomy" id="2873325"/>
    <lineage>
        <taxon>Eukaryota</taxon>
        <taxon>Metazoa</taxon>
        <taxon>Chordata</taxon>
        <taxon>Craniata</taxon>
        <taxon>Vertebrata</taxon>
        <taxon>Euteleostomi</taxon>
        <taxon>Actinopterygii</taxon>
        <taxon>Neopterygii</taxon>
        <taxon>Teleostei</taxon>
        <taxon>Ostariophysi</taxon>
        <taxon>Cypriniformes</taxon>
        <taxon>Danionidae</taxon>
        <taxon>Danioninae</taxon>
        <taxon>Danionella</taxon>
    </lineage>
</organism>
<dbReference type="Proteomes" id="UP000316079">
    <property type="component" value="Unassembled WGS sequence"/>
</dbReference>
<keyword evidence="2" id="KW-1185">Reference proteome</keyword>
<reference evidence="1 2" key="1">
    <citation type="journal article" date="2019" name="Sci. Data">
        <title>Hybrid genome assembly and annotation of Danionella translucida.</title>
        <authorList>
            <person name="Kadobianskyi M."/>
            <person name="Schulze L."/>
            <person name="Schuelke M."/>
            <person name="Judkewitz B."/>
        </authorList>
    </citation>
    <scope>NUCLEOTIDE SEQUENCE [LARGE SCALE GENOMIC DNA]</scope>
    <source>
        <strain evidence="1 2">Bolton</strain>
    </source>
</reference>
<dbReference type="EMBL" id="SRMA01027244">
    <property type="protein sequence ID" value="TRY57273.1"/>
    <property type="molecule type" value="Genomic_DNA"/>
</dbReference>
<evidence type="ECO:0000313" key="2">
    <source>
        <dbReference type="Proteomes" id="UP000316079"/>
    </source>
</evidence>
<dbReference type="AlphaFoldDB" id="A0A553MVR5"/>
<name>A0A553MVR5_9TELE</name>
<protein>
    <submittedName>
        <fullName evidence="1">Uncharacterized protein</fullName>
    </submittedName>
</protein>